<dbReference type="GO" id="GO:0004519">
    <property type="term" value="F:endonuclease activity"/>
    <property type="evidence" value="ECO:0007669"/>
    <property type="project" value="UniProtKB-KW"/>
</dbReference>
<dbReference type="InterPro" id="IPR007560">
    <property type="entry name" value="Restrct_endonuc_IV_Mrr"/>
</dbReference>
<dbReference type="EC" id="3.1.21.-" evidence="4"/>
<dbReference type="GO" id="GO:0003677">
    <property type="term" value="F:DNA binding"/>
    <property type="evidence" value="ECO:0007669"/>
    <property type="project" value="InterPro"/>
</dbReference>
<accession>A0A940X4K2</accession>
<reference evidence="4" key="1">
    <citation type="journal article" date="2016" name="Int. J. Syst. Evol. Microbiol.">
        <title>Pseudoxanthomonas helianthi sp. nov., isolated from roots of Jerusalem artichoke (Helianthus tuberosus).</title>
        <authorList>
            <person name="Kittiwongwattana C."/>
            <person name="Thawai C."/>
        </authorList>
    </citation>
    <scope>NUCLEOTIDE SEQUENCE</scope>
    <source>
        <strain evidence="4">110414</strain>
    </source>
</reference>
<proteinExistence type="predicted"/>
<keyword evidence="4" id="KW-0540">Nuclease</keyword>
<dbReference type="Proteomes" id="UP000673447">
    <property type="component" value="Unassembled WGS sequence"/>
</dbReference>
<protein>
    <submittedName>
        <fullName evidence="4">Restriction endonuclease</fullName>
        <ecNumber evidence="4">3.1.21.-</ecNumber>
    </submittedName>
</protein>
<feature type="region of interest" description="Disordered" evidence="1">
    <location>
        <begin position="200"/>
        <end position="228"/>
    </location>
</feature>
<organism evidence="4 5">
    <name type="scientific">Pseudoxanthomonas helianthi</name>
    <dbReference type="NCBI Taxonomy" id="1453541"/>
    <lineage>
        <taxon>Bacteria</taxon>
        <taxon>Pseudomonadati</taxon>
        <taxon>Pseudomonadota</taxon>
        <taxon>Gammaproteobacteria</taxon>
        <taxon>Lysobacterales</taxon>
        <taxon>Lysobacteraceae</taxon>
        <taxon>Pseudoxanthomonas</taxon>
    </lineage>
</organism>
<keyword evidence="2" id="KW-0812">Transmembrane</keyword>
<evidence type="ECO:0000256" key="2">
    <source>
        <dbReference type="SAM" id="Phobius"/>
    </source>
</evidence>
<keyword evidence="2" id="KW-1133">Transmembrane helix</keyword>
<dbReference type="AlphaFoldDB" id="A0A940X4K2"/>
<feature type="transmembrane region" description="Helical" evidence="2">
    <location>
        <begin position="6"/>
        <end position="25"/>
    </location>
</feature>
<gene>
    <name evidence="4" type="ORF">J5837_11785</name>
</gene>
<feature type="transmembrane region" description="Helical" evidence="2">
    <location>
        <begin position="176"/>
        <end position="195"/>
    </location>
</feature>
<dbReference type="EMBL" id="JAGKTC010000002">
    <property type="protein sequence ID" value="MBP3985087.1"/>
    <property type="molecule type" value="Genomic_DNA"/>
</dbReference>
<dbReference type="GO" id="GO:0009307">
    <property type="term" value="P:DNA restriction-modification system"/>
    <property type="evidence" value="ECO:0007669"/>
    <property type="project" value="InterPro"/>
</dbReference>
<sequence length="318" mass="34627">MPNWPMAFVIGTVVLLLALAWLWLLHRPHSETREGLKALGAMSWRDFSGAVLASLQHRGFQPPPQDTDVLSGPERQLGLLLTQGDERWLLACKHGTAYRIGADTMAELVEAARMRGASGAILATEGQIAPEGRSAAHQFRIELLAGAPLWQALKPHLPPALRERVEDGARSRVRRLSGVAVAASVLLAVLAAFGLRGTDGAPPQASDATRAPAPPAAESRRHAFQPSPVDDVVETDEAVLQSQREAVSKALMTAPGVIRGFWISKLTLVVDRSGEDAIVWPQVCRELERYPALRTSRVQMNPRAGSTDTVRWRQCKTF</sequence>
<keyword evidence="2" id="KW-0472">Membrane</keyword>
<dbReference type="Pfam" id="PF04471">
    <property type="entry name" value="Mrr_cat"/>
    <property type="match status" value="1"/>
</dbReference>
<keyword evidence="4" id="KW-0255">Endonuclease</keyword>
<reference evidence="4" key="2">
    <citation type="submission" date="2021-03" db="EMBL/GenBank/DDBJ databases">
        <authorList>
            <person name="Cao W."/>
        </authorList>
    </citation>
    <scope>NUCLEOTIDE SEQUENCE</scope>
    <source>
        <strain evidence="4">110414</strain>
    </source>
</reference>
<keyword evidence="5" id="KW-1185">Reference proteome</keyword>
<evidence type="ECO:0000313" key="4">
    <source>
        <dbReference type="EMBL" id="MBP3985087.1"/>
    </source>
</evidence>
<evidence type="ECO:0000256" key="1">
    <source>
        <dbReference type="SAM" id="MobiDB-lite"/>
    </source>
</evidence>
<evidence type="ECO:0000259" key="3">
    <source>
        <dbReference type="Pfam" id="PF04471"/>
    </source>
</evidence>
<evidence type="ECO:0000313" key="5">
    <source>
        <dbReference type="Proteomes" id="UP000673447"/>
    </source>
</evidence>
<dbReference type="RefSeq" id="WP_210536920.1">
    <property type="nucleotide sequence ID" value="NZ_JAGKTC010000002.1"/>
</dbReference>
<comment type="caution">
    <text evidence="4">The sequence shown here is derived from an EMBL/GenBank/DDBJ whole genome shotgun (WGS) entry which is preliminary data.</text>
</comment>
<keyword evidence="4" id="KW-0378">Hydrolase</keyword>
<name>A0A940X4K2_9GAMM</name>
<dbReference type="GO" id="GO:0016787">
    <property type="term" value="F:hydrolase activity"/>
    <property type="evidence" value="ECO:0007669"/>
    <property type="project" value="UniProtKB-KW"/>
</dbReference>
<feature type="domain" description="Restriction endonuclease type IV Mrr" evidence="3">
    <location>
        <begin position="41"/>
        <end position="150"/>
    </location>
</feature>